<reference evidence="2" key="1">
    <citation type="submission" date="2021-01" db="EMBL/GenBank/DDBJ databases">
        <title>Whole genome shotgun sequence of Virgisporangium aurantiacum NBRC 16421.</title>
        <authorList>
            <person name="Komaki H."/>
            <person name="Tamura T."/>
        </authorList>
    </citation>
    <scope>NUCLEOTIDE SEQUENCE</scope>
    <source>
        <strain evidence="2">NBRC 16421</strain>
    </source>
</reference>
<name>A0A8J4E9E3_9ACTN</name>
<keyword evidence="3" id="KW-1185">Reference proteome</keyword>
<evidence type="ECO:0000313" key="2">
    <source>
        <dbReference type="EMBL" id="GIJ63642.1"/>
    </source>
</evidence>
<dbReference type="SMART" id="SM00327">
    <property type="entry name" value="VWA"/>
    <property type="match status" value="1"/>
</dbReference>
<dbReference type="EMBL" id="BOPG01000100">
    <property type="protein sequence ID" value="GIJ63642.1"/>
    <property type="molecule type" value="Genomic_DNA"/>
</dbReference>
<protein>
    <recommendedName>
        <fullName evidence="1">VWFA domain-containing protein</fullName>
    </recommendedName>
</protein>
<dbReference type="PANTHER" id="PTHR10579:SF43">
    <property type="entry name" value="ZINC FINGER (C3HC4-TYPE RING FINGER) FAMILY PROTEIN"/>
    <property type="match status" value="1"/>
</dbReference>
<dbReference type="InterPro" id="IPR051266">
    <property type="entry name" value="CLCR"/>
</dbReference>
<accession>A0A8J4E9E3</accession>
<sequence>MDIVKIALHPERPVVRKDAVSETDLVVEVSCERKDHQARRAGPVNLCLVVDRSGSMSGGKLDTAKKSCVDIFRRLDKGDLLTVVAFDDQADVIVNPQTPADEVEARLNAIVTGGMTNLSLGWYQGLLELQTHMNESHHSRLFLLSDGQANYGETKRAVFADTGSRARDVGISASTVGIGADFQEDLLEAIASSSGGRFWNIGESDIEDIIEEEFEGALTVLIDRPRVALTLPDGVRVSRELNKIRQVGRRYRLRPLQGEDTFNFAVRLEVDPEQVTADRVAIGANLFDGDREIASTELELTVGTRQEVAASPSHPLVRSIVQQFETESTDERVLSDLESGNVTALRQMLTVEIAKLKQIESDGAGLDASAWNLSTARWQGEMSNIGQHVSVMSVIDWCVEMIEPYRAEPEVQAFFGSMRKTMMQETHRNAARHLGVTDWDDAAPIILEALALADQLIDRHPDDAARIERIREKLREYLDHN</sequence>
<dbReference type="RefSeq" id="WP_204010639.1">
    <property type="nucleotide sequence ID" value="NZ_BOPG01000100.1"/>
</dbReference>
<proteinExistence type="predicted"/>
<organism evidence="2 3">
    <name type="scientific">Virgisporangium aurantiacum</name>
    <dbReference type="NCBI Taxonomy" id="175570"/>
    <lineage>
        <taxon>Bacteria</taxon>
        <taxon>Bacillati</taxon>
        <taxon>Actinomycetota</taxon>
        <taxon>Actinomycetes</taxon>
        <taxon>Micromonosporales</taxon>
        <taxon>Micromonosporaceae</taxon>
        <taxon>Virgisporangium</taxon>
    </lineage>
</organism>
<dbReference type="InterPro" id="IPR036465">
    <property type="entry name" value="vWFA_dom_sf"/>
</dbReference>
<gene>
    <name evidence="2" type="ORF">Vau01_111580</name>
</gene>
<dbReference type="Proteomes" id="UP000612585">
    <property type="component" value="Unassembled WGS sequence"/>
</dbReference>
<dbReference type="InterPro" id="IPR002035">
    <property type="entry name" value="VWF_A"/>
</dbReference>
<dbReference type="PANTHER" id="PTHR10579">
    <property type="entry name" value="CALCIUM-ACTIVATED CHLORIDE CHANNEL REGULATOR"/>
    <property type="match status" value="1"/>
</dbReference>
<evidence type="ECO:0000313" key="3">
    <source>
        <dbReference type="Proteomes" id="UP000612585"/>
    </source>
</evidence>
<dbReference type="AlphaFoldDB" id="A0A8J4E9E3"/>
<dbReference type="Pfam" id="PF00092">
    <property type="entry name" value="VWA"/>
    <property type="match status" value="1"/>
</dbReference>
<evidence type="ECO:0000259" key="1">
    <source>
        <dbReference type="PROSITE" id="PS50234"/>
    </source>
</evidence>
<comment type="caution">
    <text evidence="2">The sequence shown here is derived from an EMBL/GenBank/DDBJ whole genome shotgun (WGS) entry which is preliminary data.</text>
</comment>
<dbReference type="PROSITE" id="PS50234">
    <property type="entry name" value="VWFA"/>
    <property type="match status" value="1"/>
</dbReference>
<dbReference type="SUPFAM" id="SSF53300">
    <property type="entry name" value="vWA-like"/>
    <property type="match status" value="1"/>
</dbReference>
<feature type="domain" description="VWFA" evidence="1">
    <location>
        <begin position="45"/>
        <end position="218"/>
    </location>
</feature>
<dbReference type="Gene3D" id="3.40.50.410">
    <property type="entry name" value="von Willebrand factor, type A domain"/>
    <property type="match status" value="1"/>
</dbReference>